<comment type="similarity">
    <text evidence="2">Belongs to the krueppel C2H2-type zinc-finger protein family.</text>
</comment>
<feature type="domain" description="C2H2-type" evidence="9">
    <location>
        <begin position="20"/>
        <end position="47"/>
    </location>
</feature>
<feature type="domain" description="C2H2-type" evidence="9">
    <location>
        <begin position="615"/>
        <end position="642"/>
    </location>
</feature>
<proteinExistence type="inferred from homology"/>
<dbReference type="Pfam" id="PF00096">
    <property type="entry name" value="zf-C2H2"/>
    <property type="match status" value="5"/>
</dbReference>
<reference evidence="10" key="1">
    <citation type="journal article" date="2023" name="G3 (Bethesda)">
        <title>Whole genome assemblies of Zophobas morio and Tenebrio molitor.</title>
        <authorList>
            <person name="Kaur S."/>
            <person name="Stinson S.A."/>
            <person name="diCenzo G.C."/>
        </authorList>
    </citation>
    <scope>NUCLEOTIDE SEQUENCE</scope>
    <source>
        <strain evidence="10">QUZm001</strain>
    </source>
</reference>
<keyword evidence="6" id="KW-0862">Zinc</keyword>
<keyword evidence="7" id="KW-0539">Nucleus</keyword>
<dbReference type="AlphaFoldDB" id="A0AA38MM91"/>
<sequence>MYGIWNLKIYVVLNGPTTEYHCTLCEEILQDVNQVRIHKKQHSSTRHIVIVRPKVPAVENNRSHSLTCLCAQSFSNENKYQSHRTFCKSTQCYYCGIICHKVELLGHILFKHRNLKTFHCHLCDFSANSCMRYVNHLNDVRHEKHNNTHINGNNHKEGDETTKELDIFSTKIKHLSLGFENSKVSKRYKDTDNSQKRLRIYGRNGHNVEISKEPLHSTKFTKTTNAVYIREVNCQSASNVMTPAGCDPLSFNEDTDVTEDICNEKSKEHETSDPLFNFSELHEKKYSSEEKFDLHFEIEDLNMKQDPLNFEESTRGDDVVSTDGLNSSPLSHASLDSTNAARITNVIPINAVNNVSDDVAITLVHNPPSHNKNFLPAKNIKKIKYPTKKSYTCTVCFKSYPTQIKYNQHIRYHQEKKFFCTLCEKAFFTPYARSLHVSQRHENKRNFACNLCSYKGNSDYYLQKHFANMHNKDVLPKCNTCGKGFASKSAVIRHQLARHDGVYFICQICKKMYKAETDLKLHLRTHSADCEQFLCNLCSKVFYDKRKFKTHVKRHVEPKKSQVCDVCGKMCKNLNQHRKKHDGEKSSVCYFCGKRFYNTHNLKIHLRIHTGEKPYKCDVCEKVFSQKSSLTVHRRMHTGERPYKCGRCGKGFASKGALTHHLCRGRTDLV</sequence>
<keyword evidence="4" id="KW-0677">Repeat</keyword>
<name>A0AA38MM91_9CUCU</name>
<evidence type="ECO:0000256" key="3">
    <source>
        <dbReference type="ARBA" id="ARBA00022723"/>
    </source>
</evidence>
<dbReference type="Proteomes" id="UP001168821">
    <property type="component" value="Unassembled WGS sequence"/>
</dbReference>
<comment type="caution">
    <text evidence="10">The sequence shown here is derived from an EMBL/GenBank/DDBJ whole genome shotgun (WGS) entry which is preliminary data.</text>
</comment>
<dbReference type="InterPro" id="IPR013087">
    <property type="entry name" value="Znf_C2H2_type"/>
</dbReference>
<dbReference type="Gene3D" id="3.30.160.60">
    <property type="entry name" value="Classic Zinc Finger"/>
    <property type="match status" value="6"/>
</dbReference>
<dbReference type="FunFam" id="3.30.160.60:FF:001049">
    <property type="entry name" value="zinc finger protein 319"/>
    <property type="match status" value="1"/>
</dbReference>
<feature type="domain" description="C2H2-type" evidence="9">
    <location>
        <begin position="504"/>
        <end position="531"/>
    </location>
</feature>
<dbReference type="FunFam" id="3.30.160.60:FF:001530">
    <property type="entry name" value="Zinc finger protein 268"/>
    <property type="match status" value="1"/>
</dbReference>
<keyword evidence="11" id="KW-1185">Reference proteome</keyword>
<dbReference type="PANTHER" id="PTHR24379:SF121">
    <property type="entry name" value="C2H2-TYPE DOMAIN-CONTAINING PROTEIN"/>
    <property type="match status" value="1"/>
</dbReference>
<evidence type="ECO:0000259" key="9">
    <source>
        <dbReference type="PROSITE" id="PS50157"/>
    </source>
</evidence>
<feature type="domain" description="C2H2-type" evidence="9">
    <location>
        <begin position="533"/>
        <end position="560"/>
    </location>
</feature>
<gene>
    <name evidence="10" type="ORF">Zmor_005464</name>
</gene>
<accession>A0AA38MM91</accession>
<dbReference type="SMART" id="SM00355">
    <property type="entry name" value="ZnF_C2H2"/>
    <property type="match status" value="13"/>
</dbReference>
<evidence type="ECO:0000256" key="5">
    <source>
        <dbReference type="ARBA" id="ARBA00022771"/>
    </source>
</evidence>
<dbReference type="SUPFAM" id="SSF57667">
    <property type="entry name" value="beta-beta-alpha zinc fingers"/>
    <property type="match status" value="6"/>
</dbReference>
<evidence type="ECO:0000313" key="11">
    <source>
        <dbReference type="Proteomes" id="UP001168821"/>
    </source>
</evidence>
<dbReference type="GO" id="GO:0008270">
    <property type="term" value="F:zinc ion binding"/>
    <property type="evidence" value="ECO:0007669"/>
    <property type="project" value="UniProtKB-KW"/>
</dbReference>
<dbReference type="FunFam" id="3.30.160.60:FF:002343">
    <property type="entry name" value="Zinc finger protein 33A"/>
    <property type="match status" value="1"/>
</dbReference>
<evidence type="ECO:0000256" key="1">
    <source>
        <dbReference type="ARBA" id="ARBA00004123"/>
    </source>
</evidence>
<evidence type="ECO:0000256" key="8">
    <source>
        <dbReference type="PROSITE-ProRule" id="PRU00042"/>
    </source>
</evidence>
<feature type="domain" description="C2H2-type" evidence="9">
    <location>
        <begin position="476"/>
        <end position="501"/>
    </location>
</feature>
<comment type="subcellular location">
    <subcellularLocation>
        <location evidence="1">Nucleus</location>
    </subcellularLocation>
</comment>
<organism evidence="10 11">
    <name type="scientific">Zophobas morio</name>
    <dbReference type="NCBI Taxonomy" id="2755281"/>
    <lineage>
        <taxon>Eukaryota</taxon>
        <taxon>Metazoa</taxon>
        <taxon>Ecdysozoa</taxon>
        <taxon>Arthropoda</taxon>
        <taxon>Hexapoda</taxon>
        <taxon>Insecta</taxon>
        <taxon>Pterygota</taxon>
        <taxon>Neoptera</taxon>
        <taxon>Endopterygota</taxon>
        <taxon>Coleoptera</taxon>
        <taxon>Polyphaga</taxon>
        <taxon>Cucujiformia</taxon>
        <taxon>Tenebrionidae</taxon>
        <taxon>Zophobas</taxon>
    </lineage>
</organism>
<evidence type="ECO:0000256" key="4">
    <source>
        <dbReference type="ARBA" id="ARBA00022737"/>
    </source>
</evidence>
<keyword evidence="5 8" id="KW-0863">Zinc-finger</keyword>
<evidence type="ECO:0000256" key="6">
    <source>
        <dbReference type="ARBA" id="ARBA00022833"/>
    </source>
</evidence>
<dbReference type="EMBL" id="JALNTZ010000002">
    <property type="protein sequence ID" value="KAJ3661043.1"/>
    <property type="molecule type" value="Genomic_DNA"/>
</dbReference>
<feature type="domain" description="C2H2-type" evidence="9">
    <location>
        <begin position="418"/>
        <end position="446"/>
    </location>
</feature>
<dbReference type="PANTHER" id="PTHR24379">
    <property type="entry name" value="KRAB AND ZINC FINGER DOMAIN-CONTAINING"/>
    <property type="match status" value="1"/>
</dbReference>
<protein>
    <recommendedName>
        <fullName evidence="9">C2H2-type domain-containing protein</fullName>
    </recommendedName>
</protein>
<feature type="domain" description="C2H2-type" evidence="9">
    <location>
        <begin position="587"/>
        <end position="614"/>
    </location>
</feature>
<dbReference type="InterPro" id="IPR036236">
    <property type="entry name" value="Znf_C2H2_sf"/>
</dbReference>
<evidence type="ECO:0000256" key="2">
    <source>
        <dbReference type="ARBA" id="ARBA00006991"/>
    </source>
</evidence>
<keyword evidence="3" id="KW-0479">Metal-binding</keyword>
<dbReference type="PROSITE" id="PS50157">
    <property type="entry name" value="ZINC_FINGER_C2H2_2"/>
    <property type="match status" value="9"/>
</dbReference>
<feature type="domain" description="C2H2-type" evidence="9">
    <location>
        <begin position="643"/>
        <end position="661"/>
    </location>
</feature>
<dbReference type="GO" id="GO:0006355">
    <property type="term" value="P:regulation of DNA-templated transcription"/>
    <property type="evidence" value="ECO:0007669"/>
    <property type="project" value="UniProtKB-ARBA"/>
</dbReference>
<dbReference type="PROSITE" id="PS00028">
    <property type="entry name" value="ZINC_FINGER_C2H2_1"/>
    <property type="match status" value="7"/>
</dbReference>
<dbReference type="GO" id="GO:0005634">
    <property type="term" value="C:nucleus"/>
    <property type="evidence" value="ECO:0007669"/>
    <property type="project" value="UniProtKB-SubCell"/>
</dbReference>
<evidence type="ECO:0000256" key="7">
    <source>
        <dbReference type="ARBA" id="ARBA00023242"/>
    </source>
</evidence>
<feature type="domain" description="C2H2-type" evidence="9">
    <location>
        <begin position="391"/>
        <end position="418"/>
    </location>
</feature>
<evidence type="ECO:0000313" key="10">
    <source>
        <dbReference type="EMBL" id="KAJ3661043.1"/>
    </source>
</evidence>